<dbReference type="Proteomes" id="UP001183794">
    <property type="component" value="Unassembled WGS sequence"/>
</dbReference>
<dbReference type="Pfam" id="PF20467">
    <property type="entry name" value="MmeI_C"/>
    <property type="match status" value="1"/>
</dbReference>
<keyword evidence="3" id="KW-0808">Transferase</keyword>
<evidence type="ECO:0000256" key="2">
    <source>
        <dbReference type="ARBA" id="ARBA00022603"/>
    </source>
</evidence>
<dbReference type="InterPro" id="IPR046816">
    <property type="entry name" value="MmeI_Mtase"/>
</dbReference>
<dbReference type="InterPro" id="IPR029063">
    <property type="entry name" value="SAM-dependent_MTases_sf"/>
</dbReference>
<evidence type="ECO:0000256" key="3">
    <source>
        <dbReference type="ARBA" id="ARBA00022679"/>
    </source>
</evidence>
<proteinExistence type="predicted"/>
<keyword evidence="9" id="KW-1185">Reference proteome</keyword>
<reference evidence="8 9" key="1">
    <citation type="submission" date="2023-07" db="EMBL/GenBank/DDBJ databases">
        <title>Sequencing the genomes of 1000 actinobacteria strains.</title>
        <authorList>
            <person name="Klenk H.-P."/>
        </authorList>
    </citation>
    <scope>NUCLEOTIDE SEQUENCE [LARGE SCALE GENOMIC DNA]</scope>
    <source>
        <strain evidence="8 9">DSM 22966</strain>
    </source>
</reference>
<evidence type="ECO:0000256" key="1">
    <source>
        <dbReference type="ARBA" id="ARBA00011900"/>
    </source>
</evidence>
<comment type="caution">
    <text evidence="8">The sequence shown here is derived from an EMBL/GenBank/DDBJ whole genome shotgun (WGS) entry which is preliminary data.</text>
</comment>
<dbReference type="PROSITE" id="PS00092">
    <property type="entry name" value="N6_MTASE"/>
    <property type="match status" value="1"/>
</dbReference>
<dbReference type="InterPro" id="IPR002052">
    <property type="entry name" value="DNA_methylase_N6_adenine_CS"/>
</dbReference>
<evidence type="ECO:0000313" key="8">
    <source>
        <dbReference type="EMBL" id="MDR7347597.1"/>
    </source>
</evidence>
<keyword evidence="2" id="KW-0489">Methyltransferase</keyword>
<feature type="domain" description="MmeI-like C-terminal" evidence="6">
    <location>
        <begin position="454"/>
        <end position="530"/>
    </location>
</feature>
<dbReference type="InterPro" id="IPR046818">
    <property type="entry name" value="MmeI_C"/>
</dbReference>
<dbReference type="Pfam" id="PF20473">
    <property type="entry name" value="MmeI_Mtase"/>
    <property type="match status" value="1"/>
</dbReference>
<dbReference type="EC" id="2.1.1.72" evidence="1"/>
<dbReference type="SUPFAM" id="SSF53335">
    <property type="entry name" value="S-adenosyl-L-methionine-dependent methyltransferases"/>
    <property type="match status" value="1"/>
</dbReference>
<dbReference type="EMBL" id="JAVDYJ010000001">
    <property type="protein sequence ID" value="MDR7347597.1"/>
    <property type="molecule type" value="Genomic_DNA"/>
</dbReference>
<organism evidence="8 9">
    <name type="scientific">Enteractinococcus fodinae</name>
    <dbReference type="NCBI Taxonomy" id="684663"/>
    <lineage>
        <taxon>Bacteria</taxon>
        <taxon>Bacillati</taxon>
        <taxon>Actinomycetota</taxon>
        <taxon>Actinomycetes</taxon>
        <taxon>Micrococcales</taxon>
        <taxon>Micrococcaceae</taxon>
    </lineage>
</organism>
<feature type="domain" description="MmeI-like target recognition" evidence="5">
    <location>
        <begin position="247"/>
        <end position="449"/>
    </location>
</feature>
<accession>A0ABU2B1W4</accession>
<evidence type="ECO:0000256" key="4">
    <source>
        <dbReference type="ARBA" id="ARBA00047942"/>
    </source>
</evidence>
<dbReference type="InterPro" id="IPR046820">
    <property type="entry name" value="MmeI_TRD"/>
</dbReference>
<name>A0ABU2B1W4_9MICC</name>
<evidence type="ECO:0000313" key="9">
    <source>
        <dbReference type="Proteomes" id="UP001183794"/>
    </source>
</evidence>
<sequence>MENKVISELTHGQTSVAFDDLDISPIKVSLDQFYGLEINDFAVSVAGTALWIAELQANLETEMIVTRTIESLPLSEGSRIIQGNALQTEWSEVLPPEECDYIIGNPPFLGARNQSAAQKAEIKTAFEAIGATRNLGNIDYVAAWYAKAVTYMSDHKIRAAFVSTNSICQGAQVANIWHPIYEHGIRIDFAHDTFRWANESNDPAAVYCVIVGFSKLGGQKTLYHYPDINGEPEVSHPERINAYLKDAPQVFVWNRNKPLSAVPEMGIGNKPIDGGNYLFTPAEKEEFLALEPAAEKFFHRWHGSQEFIKGIERWVLWLGEATPTELRAMPHALERVHKVRELRLASKSAPTQKLATTPTRFHVENLPKGNSLLMPKVSSERRRYIPVGMVGPNDFCSDLVFLVPDASYFHFGVLQSRLHNAWMQSVAGRLEGRFRYSAGIVYNNFVWPQVTRDQECEIAERAQAVLDAREVYSDATIAQMYDPDHEWLYPELTAAHQALDAAVEQAYEIEPGEDEKVIVERLFQLYAKAINGLR</sequence>
<dbReference type="InterPro" id="IPR050953">
    <property type="entry name" value="N4_N6_ade-DNA_methylase"/>
</dbReference>
<evidence type="ECO:0000259" key="6">
    <source>
        <dbReference type="Pfam" id="PF20467"/>
    </source>
</evidence>
<dbReference type="Pfam" id="PF20466">
    <property type="entry name" value="MmeI_TRD"/>
    <property type="match status" value="1"/>
</dbReference>
<comment type="catalytic activity">
    <reaction evidence="4">
        <text>a 2'-deoxyadenosine in DNA + S-adenosyl-L-methionine = an N(6)-methyl-2'-deoxyadenosine in DNA + S-adenosyl-L-homocysteine + H(+)</text>
        <dbReference type="Rhea" id="RHEA:15197"/>
        <dbReference type="Rhea" id="RHEA-COMP:12418"/>
        <dbReference type="Rhea" id="RHEA-COMP:12419"/>
        <dbReference type="ChEBI" id="CHEBI:15378"/>
        <dbReference type="ChEBI" id="CHEBI:57856"/>
        <dbReference type="ChEBI" id="CHEBI:59789"/>
        <dbReference type="ChEBI" id="CHEBI:90615"/>
        <dbReference type="ChEBI" id="CHEBI:90616"/>
        <dbReference type="EC" id="2.1.1.72"/>
    </reaction>
</comment>
<protein>
    <recommendedName>
        <fullName evidence="1">site-specific DNA-methyltransferase (adenine-specific)</fullName>
        <ecNumber evidence="1">2.1.1.72</ecNumber>
    </recommendedName>
</protein>
<gene>
    <name evidence="8" type="ORF">J2S62_001854</name>
</gene>
<evidence type="ECO:0000259" key="5">
    <source>
        <dbReference type="Pfam" id="PF20466"/>
    </source>
</evidence>
<dbReference type="PANTHER" id="PTHR33841:SF1">
    <property type="entry name" value="DNA METHYLTRANSFERASE A"/>
    <property type="match status" value="1"/>
</dbReference>
<dbReference type="PANTHER" id="PTHR33841">
    <property type="entry name" value="DNA METHYLTRANSFERASE YEEA-RELATED"/>
    <property type="match status" value="1"/>
</dbReference>
<evidence type="ECO:0000259" key="7">
    <source>
        <dbReference type="Pfam" id="PF20473"/>
    </source>
</evidence>
<feature type="domain" description="MmeI-like DNA-methyltransferase" evidence="7">
    <location>
        <begin position="2"/>
        <end position="223"/>
    </location>
</feature>
<dbReference type="Gene3D" id="3.40.50.150">
    <property type="entry name" value="Vaccinia Virus protein VP39"/>
    <property type="match status" value="1"/>
</dbReference>